<dbReference type="Pfam" id="PF02602">
    <property type="entry name" value="HEM4"/>
    <property type="match status" value="1"/>
</dbReference>
<dbReference type="InterPro" id="IPR003754">
    <property type="entry name" value="4pyrrol_synth_uPrphyn_synth"/>
</dbReference>
<dbReference type="STRING" id="1070319.CAGGBEG34_190071"/>
<accession>G2J804</accession>
<organism evidence="11 12">
    <name type="scientific">Candidatus Glomeribacter gigasporarum BEG34</name>
    <dbReference type="NCBI Taxonomy" id="1070319"/>
    <lineage>
        <taxon>Bacteria</taxon>
        <taxon>Pseudomonadati</taxon>
        <taxon>Pseudomonadota</taxon>
        <taxon>Betaproteobacteria</taxon>
        <taxon>Burkholderiales</taxon>
        <taxon>Burkholderiaceae</taxon>
        <taxon>Candidatus Glomeribacter</taxon>
    </lineage>
</organism>
<comment type="catalytic activity">
    <reaction evidence="8 9">
        <text>hydroxymethylbilane = uroporphyrinogen III + H2O</text>
        <dbReference type="Rhea" id="RHEA:18965"/>
        <dbReference type="ChEBI" id="CHEBI:15377"/>
        <dbReference type="ChEBI" id="CHEBI:57308"/>
        <dbReference type="ChEBI" id="CHEBI:57845"/>
        <dbReference type="EC" id="4.2.1.75"/>
    </reaction>
</comment>
<evidence type="ECO:0000256" key="7">
    <source>
        <dbReference type="ARBA" id="ARBA00040167"/>
    </source>
</evidence>
<dbReference type="OrthoDB" id="9787650at2"/>
<dbReference type="Gene3D" id="3.40.50.10090">
    <property type="match status" value="2"/>
</dbReference>
<gene>
    <name evidence="11" type="primary">hemD</name>
    <name evidence="11" type="ORF">CAGGBEG34_190071</name>
</gene>
<keyword evidence="5 9" id="KW-0627">Porphyrin biosynthesis</keyword>
<evidence type="ECO:0000256" key="4">
    <source>
        <dbReference type="ARBA" id="ARBA00023239"/>
    </source>
</evidence>
<comment type="similarity">
    <text evidence="2 9">Belongs to the uroporphyrinogen-III synthase family.</text>
</comment>
<dbReference type="CDD" id="cd06578">
    <property type="entry name" value="HemD"/>
    <property type="match status" value="1"/>
</dbReference>
<comment type="caution">
    <text evidence="11">The sequence shown here is derived from an EMBL/GenBank/DDBJ whole genome shotgun (WGS) entry which is preliminary data.</text>
</comment>
<dbReference type="GO" id="GO:0004852">
    <property type="term" value="F:uroporphyrinogen-III synthase activity"/>
    <property type="evidence" value="ECO:0007669"/>
    <property type="project" value="UniProtKB-UniRule"/>
</dbReference>
<dbReference type="SUPFAM" id="SSF69618">
    <property type="entry name" value="HemD-like"/>
    <property type="match status" value="1"/>
</dbReference>
<proteinExistence type="inferred from homology"/>
<keyword evidence="4 9" id="KW-0456">Lyase</keyword>
<evidence type="ECO:0000256" key="1">
    <source>
        <dbReference type="ARBA" id="ARBA00004772"/>
    </source>
</evidence>
<sequence>MHLSSTGTAIITRPRGQSAVLRQTLARHHVETLEFPLLEIAPAKDDAPLARALAMLEQYALVIFSSPNAVHYALAHLPHGNWPRQVPIGVVGPGSARALASLGIAQPDYRVIAPSVQDRAQGAQYTEAYGSEALADALDQRLGLASLARRRALILRADRGREWLAKVLDAHHARVDTVAAYQCIPAIPAASQWTRIRALIAGCPHTWLLTSSAGVRHLSALARTQLSARDQRRLTEAPIVAPHARIAHAARAAGFARMMQSGLSDESITHALLASIRSFSRT</sequence>
<dbReference type="GO" id="GO:0006782">
    <property type="term" value="P:protoporphyrinogen IX biosynthetic process"/>
    <property type="evidence" value="ECO:0007669"/>
    <property type="project" value="UniProtKB-UniRule"/>
</dbReference>
<evidence type="ECO:0000256" key="3">
    <source>
        <dbReference type="ARBA" id="ARBA00013109"/>
    </source>
</evidence>
<dbReference type="eggNOG" id="COG1587">
    <property type="taxonomic scope" value="Bacteria"/>
</dbReference>
<reference evidence="11 12" key="1">
    <citation type="submission" date="2011-08" db="EMBL/GenBank/DDBJ databases">
        <title>The genome of the obligate endobacterium of an arbuscular mycorrhizal fungus reveals an interphylum network of nutritional interactions.</title>
        <authorList>
            <person name="Ghignone S."/>
            <person name="Salvioli A."/>
            <person name="Anca I."/>
            <person name="Lumini E."/>
            <person name="Ortu G."/>
            <person name="Petiti L."/>
            <person name="Cruveiller S."/>
            <person name="Bianciotto V."/>
            <person name="Piffanelli P."/>
            <person name="Lanfranco L."/>
            <person name="Bonfante P."/>
        </authorList>
    </citation>
    <scope>NUCLEOTIDE SEQUENCE [LARGE SCALE GENOMIC DNA]</scope>
    <source>
        <strain evidence="11 12">BEG34</strain>
    </source>
</reference>
<comment type="pathway">
    <text evidence="1 9">Porphyrin-containing compound metabolism; protoporphyrin-IX biosynthesis; coproporphyrinogen-III from 5-aminolevulinate: step 3/4.</text>
</comment>
<evidence type="ECO:0000256" key="9">
    <source>
        <dbReference type="RuleBase" id="RU366031"/>
    </source>
</evidence>
<evidence type="ECO:0000256" key="5">
    <source>
        <dbReference type="ARBA" id="ARBA00023244"/>
    </source>
</evidence>
<dbReference type="AlphaFoldDB" id="G2J804"/>
<evidence type="ECO:0000313" key="11">
    <source>
        <dbReference type="EMBL" id="CCD28901.1"/>
    </source>
</evidence>
<dbReference type="InterPro" id="IPR039793">
    <property type="entry name" value="UROS/Hem4"/>
</dbReference>
<evidence type="ECO:0000256" key="8">
    <source>
        <dbReference type="ARBA" id="ARBA00048617"/>
    </source>
</evidence>
<feature type="domain" description="Tetrapyrrole biosynthesis uroporphyrinogen III synthase" evidence="10">
    <location>
        <begin position="21"/>
        <end position="259"/>
    </location>
</feature>
<dbReference type="InterPro" id="IPR036108">
    <property type="entry name" value="4pyrrol_syn_uPrphyn_synt_sf"/>
</dbReference>
<dbReference type="GO" id="GO:0006780">
    <property type="term" value="P:uroporphyrinogen III biosynthetic process"/>
    <property type="evidence" value="ECO:0007669"/>
    <property type="project" value="UniProtKB-UniRule"/>
</dbReference>
<dbReference type="EC" id="4.2.1.75" evidence="3 9"/>
<evidence type="ECO:0000256" key="2">
    <source>
        <dbReference type="ARBA" id="ARBA00008133"/>
    </source>
</evidence>
<dbReference type="PANTHER" id="PTHR38042">
    <property type="entry name" value="UROPORPHYRINOGEN-III SYNTHASE, CHLOROPLASTIC"/>
    <property type="match status" value="1"/>
</dbReference>
<protein>
    <recommendedName>
        <fullName evidence="7 9">Uroporphyrinogen-III synthase</fullName>
        <ecNumber evidence="3 9">4.2.1.75</ecNumber>
    </recommendedName>
</protein>
<evidence type="ECO:0000259" key="10">
    <source>
        <dbReference type="Pfam" id="PF02602"/>
    </source>
</evidence>
<comment type="function">
    <text evidence="6 9">Catalyzes cyclization of the linear tetrapyrrole, hydroxymethylbilane, to the macrocyclic uroporphyrinogen III.</text>
</comment>
<evidence type="ECO:0000313" key="12">
    <source>
        <dbReference type="Proteomes" id="UP000054051"/>
    </source>
</evidence>
<dbReference type="Proteomes" id="UP000054051">
    <property type="component" value="Unassembled WGS sequence"/>
</dbReference>
<dbReference type="PANTHER" id="PTHR38042:SF1">
    <property type="entry name" value="UROPORPHYRINOGEN-III SYNTHASE, CHLOROPLASTIC"/>
    <property type="match status" value="1"/>
</dbReference>
<keyword evidence="12" id="KW-1185">Reference proteome</keyword>
<dbReference type="RefSeq" id="WP_006682161.1">
    <property type="nucleotide sequence ID" value="NZ_CAFB01000035.1"/>
</dbReference>
<dbReference type="UniPathway" id="UPA00251">
    <property type="reaction ID" value="UER00320"/>
</dbReference>
<dbReference type="EMBL" id="CAFB01000035">
    <property type="protein sequence ID" value="CCD28901.1"/>
    <property type="molecule type" value="Genomic_DNA"/>
</dbReference>
<name>G2J804_9BURK</name>
<evidence type="ECO:0000256" key="6">
    <source>
        <dbReference type="ARBA" id="ARBA00037589"/>
    </source>
</evidence>